<evidence type="ECO:0000313" key="5">
    <source>
        <dbReference type="Proteomes" id="UP000027120"/>
    </source>
</evidence>
<sequence>GFRVQHSSLVEKMKAETQDFFNLPIEKKNKYWQRPGDIEGFGGTLEIFLTEVECLSLKMLDQMAKALRMDPNEMKEMNYYPPCLQPNQVISLNSHSDASALTIRLQINEMNGIQTKKDGKWVLILTNGIYCNIEHCATINSMKERLSFATFCNPKLDGEFGPTPNLITPESPSLFKRINVVDHLKELFSIEL</sequence>
<gene>
    <name evidence="4" type="ORF">CISIN_1g036451mg</name>
</gene>
<organism evidence="4 5">
    <name type="scientific">Citrus sinensis</name>
    <name type="common">Sweet orange</name>
    <name type="synonym">Citrus aurantium var. sinensis</name>
    <dbReference type="NCBI Taxonomy" id="2711"/>
    <lineage>
        <taxon>Eukaryota</taxon>
        <taxon>Viridiplantae</taxon>
        <taxon>Streptophyta</taxon>
        <taxon>Embryophyta</taxon>
        <taxon>Tracheophyta</taxon>
        <taxon>Spermatophyta</taxon>
        <taxon>Magnoliopsida</taxon>
        <taxon>eudicotyledons</taxon>
        <taxon>Gunneridae</taxon>
        <taxon>Pentapetalae</taxon>
        <taxon>rosids</taxon>
        <taxon>malvids</taxon>
        <taxon>Sapindales</taxon>
        <taxon>Rutaceae</taxon>
        <taxon>Aurantioideae</taxon>
        <taxon>Citrus</taxon>
    </lineage>
</organism>
<dbReference type="AlphaFoldDB" id="A0A067DK25"/>
<dbReference type="SUPFAM" id="SSF51197">
    <property type="entry name" value="Clavaminate synthase-like"/>
    <property type="match status" value="1"/>
</dbReference>
<dbReference type="Gene3D" id="2.60.120.330">
    <property type="entry name" value="B-lactam Antibiotic, Isopenicillin N Synthase, Chain"/>
    <property type="match status" value="1"/>
</dbReference>
<dbReference type="Proteomes" id="UP000027120">
    <property type="component" value="Unassembled WGS sequence"/>
</dbReference>
<keyword evidence="1" id="KW-0479">Metal-binding</keyword>
<dbReference type="InterPro" id="IPR044861">
    <property type="entry name" value="IPNS-like_FE2OG_OXY"/>
</dbReference>
<dbReference type="EMBL" id="KK785544">
    <property type="protein sequence ID" value="KDO41915.1"/>
    <property type="molecule type" value="Genomic_DNA"/>
</dbReference>
<dbReference type="InterPro" id="IPR027443">
    <property type="entry name" value="IPNS-like_sf"/>
</dbReference>
<name>A0A067DK25_CITSI</name>
<dbReference type="InterPro" id="IPR050295">
    <property type="entry name" value="Plant_2OG-oxidoreductases"/>
</dbReference>
<dbReference type="Pfam" id="PF03171">
    <property type="entry name" value="2OG-FeII_Oxy"/>
    <property type="match status" value="1"/>
</dbReference>
<keyword evidence="2" id="KW-0408">Iron</keyword>
<evidence type="ECO:0000259" key="3">
    <source>
        <dbReference type="PROSITE" id="PS51471"/>
    </source>
</evidence>
<protein>
    <recommendedName>
        <fullName evidence="3">Fe2OG dioxygenase domain-containing protein</fullName>
    </recommendedName>
</protein>
<dbReference type="GO" id="GO:0046872">
    <property type="term" value="F:metal ion binding"/>
    <property type="evidence" value="ECO:0007669"/>
    <property type="project" value="UniProtKB-KW"/>
</dbReference>
<reference evidence="4 5" key="1">
    <citation type="submission" date="2014-04" db="EMBL/GenBank/DDBJ databases">
        <authorList>
            <consortium name="International Citrus Genome Consortium"/>
            <person name="Gmitter F."/>
            <person name="Chen C."/>
            <person name="Farmerie W."/>
            <person name="Harkins T."/>
            <person name="Desany B."/>
            <person name="Mohiuddin M."/>
            <person name="Kodira C."/>
            <person name="Borodovsky M."/>
            <person name="Lomsadze A."/>
            <person name="Burns P."/>
            <person name="Jenkins J."/>
            <person name="Prochnik S."/>
            <person name="Shu S."/>
            <person name="Chapman J."/>
            <person name="Pitluck S."/>
            <person name="Schmutz J."/>
            <person name="Rokhsar D."/>
        </authorList>
    </citation>
    <scope>NUCLEOTIDE SEQUENCE</scope>
</reference>
<dbReference type="PANTHER" id="PTHR47991">
    <property type="entry name" value="OXOGLUTARATE/IRON-DEPENDENT DIOXYGENASE"/>
    <property type="match status" value="1"/>
</dbReference>
<dbReference type="PROSITE" id="PS51471">
    <property type="entry name" value="FE2OG_OXY"/>
    <property type="match status" value="1"/>
</dbReference>
<evidence type="ECO:0000313" key="4">
    <source>
        <dbReference type="EMBL" id="KDO41915.1"/>
    </source>
</evidence>
<accession>A0A067DK25</accession>
<dbReference type="SMR" id="A0A067DK25"/>
<dbReference type="InterPro" id="IPR005123">
    <property type="entry name" value="Oxoglu/Fe-dep_dioxygenase_dom"/>
</dbReference>
<feature type="non-terminal residue" evidence="4">
    <location>
        <position position="1"/>
    </location>
</feature>
<keyword evidence="5" id="KW-1185">Reference proteome</keyword>
<evidence type="ECO:0000256" key="2">
    <source>
        <dbReference type="ARBA" id="ARBA00023004"/>
    </source>
</evidence>
<proteinExistence type="predicted"/>
<feature type="domain" description="Fe2OG dioxygenase" evidence="3">
    <location>
        <begin position="70"/>
        <end position="154"/>
    </location>
</feature>
<evidence type="ECO:0000256" key="1">
    <source>
        <dbReference type="ARBA" id="ARBA00022723"/>
    </source>
</evidence>